<dbReference type="InterPro" id="IPR015424">
    <property type="entry name" value="PyrdxlP-dep_Trfase"/>
</dbReference>
<feature type="compositionally biased region" description="Basic and acidic residues" evidence="1">
    <location>
        <begin position="584"/>
        <end position="596"/>
    </location>
</feature>
<feature type="region of interest" description="Disordered" evidence="1">
    <location>
        <begin position="558"/>
        <end position="596"/>
    </location>
</feature>
<gene>
    <name evidence="3" type="ORF">FOZ62_019175</name>
</gene>
<dbReference type="InterPro" id="IPR015421">
    <property type="entry name" value="PyrdxlP-dep_Trfase_major"/>
</dbReference>
<proteinExistence type="predicted"/>
<dbReference type="PANTHER" id="PTHR42858:SF1">
    <property type="entry name" value="LD15494P"/>
    <property type="match status" value="1"/>
</dbReference>
<dbReference type="Pfam" id="PF00155">
    <property type="entry name" value="Aminotran_1_2"/>
    <property type="match status" value="1"/>
</dbReference>
<feature type="compositionally biased region" description="Basic and acidic residues" evidence="1">
    <location>
        <begin position="722"/>
        <end position="734"/>
    </location>
</feature>
<dbReference type="CDD" id="cd00609">
    <property type="entry name" value="AAT_like"/>
    <property type="match status" value="1"/>
</dbReference>
<feature type="region of interest" description="Disordered" evidence="1">
    <location>
        <begin position="617"/>
        <end position="678"/>
    </location>
</feature>
<sequence>TVPTKILKDAIEGGCEAAMKDWCMYQYANTQGPLVFRQELAKMLSTYYGASVRPDQLAASSGISSALSILAKGIVGGPGSLVLVEENTYFLAGKIFEEAGASLVPVPIDEEGIIPGKLEEAIQRCSTKVSALYTIPVHHNPRGTVMSISRQKALMDLAVISDEPYGLLYYDSNPRDDTTGPSSEGIRSLMQVAGEKEEWMRQCVVCGSFSKILAPGLRLGWFHTHPDNIAKIMPSGVLLSGGGPPPVLVEAVATLMKDGHLREHLDELRRIYASRLGAMVTSLKEEMSDFATFHEPSGGYFLWLKLKELPAGKDTTQFLEFCRDKGVGFLPGIRTSVDSSCGGDCIRLSFAFYTESEIQTPAMVPLLAADCRQCLDWRLHDHTLFPRIHAAVEGCRAEAQCSFVLTILRSPRYSLVMCPGVSTMVSNIIIFFAALVAEVESDLVIEQEWKLGCERVCSRDPTAAAAVGTARLVTPTMVCKVASSSVSSENHRLHDAAWLAMRKIGHHWSRHTSTAAMDHDGGHKAADFIRGCIASLSAASIAVGCNPEADPLALQQMSTSTANKPAASRGGRKDAFSSTSPVRGKGDSKEKGGGDEHALHKEMDKLMEEHARIQERLAETKPPPVDSNEVGGIVDYDQDDDGAGGDSGEPTADGRAGRQQSQPSRQQSEELTEEQREKVAKARFIRSELGGFSEASPQIRESMKRNRRIFGNLLGHLGSAKQRLEKDRKRDAAQ</sequence>
<feature type="region of interest" description="Disordered" evidence="1">
    <location>
        <begin position="715"/>
        <end position="734"/>
    </location>
</feature>
<evidence type="ECO:0000256" key="1">
    <source>
        <dbReference type="SAM" id="MobiDB-lite"/>
    </source>
</evidence>
<dbReference type="SUPFAM" id="SSF53383">
    <property type="entry name" value="PLP-dependent transferases"/>
    <property type="match status" value="1"/>
</dbReference>
<feature type="non-terminal residue" evidence="3">
    <location>
        <position position="734"/>
    </location>
</feature>
<dbReference type="Gene3D" id="3.40.640.10">
    <property type="entry name" value="Type I PLP-dependent aspartate aminotransferase-like (Major domain)"/>
    <property type="match status" value="1"/>
</dbReference>
<evidence type="ECO:0000313" key="4">
    <source>
        <dbReference type="Proteomes" id="UP000574390"/>
    </source>
</evidence>
<comment type="caution">
    <text evidence="3">The sequence shown here is derived from an EMBL/GenBank/DDBJ whole genome shotgun (WGS) entry which is preliminary data.</text>
</comment>
<dbReference type="InterPro" id="IPR015422">
    <property type="entry name" value="PyrdxlP-dep_Trfase_small"/>
</dbReference>
<evidence type="ECO:0000259" key="2">
    <source>
        <dbReference type="Pfam" id="PF00155"/>
    </source>
</evidence>
<name>A0A7J6R284_PEROL</name>
<dbReference type="PANTHER" id="PTHR42858">
    <property type="entry name" value="AMINOTRANSFERASE"/>
    <property type="match status" value="1"/>
</dbReference>
<evidence type="ECO:0000313" key="3">
    <source>
        <dbReference type="EMBL" id="KAF4714708.1"/>
    </source>
</evidence>
<dbReference type="GO" id="GO:0047536">
    <property type="term" value="F:2-aminoadipate transaminase activity"/>
    <property type="evidence" value="ECO:0007669"/>
    <property type="project" value="TreeGrafter"/>
</dbReference>
<organism evidence="3 4">
    <name type="scientific">Perkinsus olseni</name>
    <name type="common">Perkinsus atlanticus</name>
    <dbReference type="NCBI Taxonomy" id="32597"/>
    <lineage>
        <taxon>Eukaryota</taxon>
        <taxon>Sar</taxon>
        <taxon>Alveolata</taxon>
        <taxon>Perkinsozoa</taxon>
        <taxon>Perkinsea</taxon>
        <taxon>Perkinsida</taxon>
        <taxon>Perkinsidae</taxon>
        <taxon>Perkinsus</taxon>
    </lineage>
</organism>
<dbReference type="GO" id="GO:0030170">
    <property type="term" value="F:pyridoxal phosphate binding"/>
    <property type="evidence" value="ECO:0007669"/>
    <property type="project" value="InterPro"/>
</dbReference>
<accession>A0A7J6R284</accession>
<dbReference type="InterPro" id="IPR004839">
    <property type="entry name" value="Aminotransferase_I/II_large"/>
</dbReference>
<dbReference type="AlphaFoldDB" id="A0A7J6R284"/>
<reference evidence="3 4" key="1">
    <citation type="submission" date="2020-04" db="EMBL/GenBank/DDBJ databases">
        <title>Perkinsus olseni comparative genomics.</title>
        <authorList>
            <person name="Bogema D.R."/>
        </authorList>
    </citation>
    <scope>NUCLEOTIDE SEQUENCE [LARGE SCALE GENOMIC DNA]</scope>
    <source>
        <strain evidence="3">ATCC PRA-205</strain>
    </source>
</reference>
<dbReference type="Proteomes" id="UP000574390">
    <property type="component" value="Unassembled WGS sequence"/>
</dbReference>
<feature type="non-terminal residue" evidence="3">
    <location>
        <position position="1"/>
    </location>
</feature>
<dbReference type="EMBL" id="JABANM010025367">
    <property type="protein sequence ID" value="KAF4714708.1"/>
    <property type="molecule type" value="Genomic_DNA"/>
</dbReference>
<dbReference type="Gene3D" id="3.90.1150.10">
    <property type="entry name" value="Aspartate Aminotransferase, domain 1"/>
    <property type="match status" value="1"/>
</dbReference>
<feature type="domain" description="Aminotransferase class I/classII large" evidence="2">
    <location>
        <begin position="26"/>
        <end position="359"/>
    </location>
</feature>
<protein>
    <recommendedName>
        <fullName evidence="2">Aminotransferase class I/classII large domain-containing protein</fullName>
    </recommendedName>
</protein>